<dbReference type="PANTHER" id="PTHR10907">
    <property type="entry name" value="REGUCALCIN"/>
    <property type="match status" value="1"/>
</dbReference>
<feature type="binding site" evidence="3">
    <location>
        <position position="12"/>
    </location>
    <ligand>
        <name>a divalent metal cation</name>
        <dbReference type="ChEBI" id="CHEBI:60240"/>
    </ligand>
</feature>
<evidence type="ECO:0000256" key="1">
    <source>
        <dbReference type="ARBA" id="ARBA00008853"/>
    </source>
</evidence>
<evidence type="ECO:0000256" key="4">
    <source>
        <dbReference type="SAM" id="MobiDB-lite"/>
    </source>
</evidence>
<dbReference type="Proteomes" id="UP000218151">
    <property type="component" value="Unassembled WGS sequence"/>
</dbReference>
<dbReference type="InterPro" id="IPR005511">
    <property type="entry name" value="SMP-30"/>
</dbReference>
<feature type="active site" description="Proton donor/acceptor" evidence="2">
    <location>
        <position position="193"/>
    </location>
</feature>
<dbReference type="Pfam" id="PF08450">
    <property type="entry name" value="SGL"/>
    <property type="match status" value="1"/>
</dbReference>
<evidence type="ECO:0000313" key="6">
    <source>
        <dbReference type="EMBL" id="PAX08373.1"/>
    </source>
</evidence>
<dbReference type="OrthoDB" id="2633250at2"/>
<dbReference type="SUPFAM" id="SSF63829">
    <property type="entry name" value="Calcium-dependent phosphotriesterase"/>
    <property type="match status" value="1"/>
</dbReference>
<keyword evidence="3" id="KW-0862">Zinc</keyword>
<sequence>MIRRDRRDRLGEGPLWHAADGALYWVDILDRRLNRLALADDSVDDWELPEMTGWVVARRDAPGFLAGAESGVKALTLEPFAIEPFADLPDHPPGNRMNDAKADARGRVWAGTMPITADRPTGAFYRVDTDGAVSVADRPYTIANGPAISPDGRWLFHTDTRRRETYRFRLHEDGTLDDKRLWLRFEEAWGTPDGMTFDAEGGLWIAHWGGSRVSRFDPDARIERDIRLPASQITSMAFAGERLDRMFVTSAGDGVDEPHGGALFEVDPGVQGVEPHKFGKE</sequence>
<dbReference type="InterPro" id="IPR011042">
    <property type="entry name" value="6-blade_b-propeller_TolB-like"/>
</dbReference>
<feature type="domain" description="SMP-30/Gluconolactonase/LRE-like region" evidence="5">
    <location>
        <begin position="10"/>
        <end position="251"/>
    </location>
</feature>
<dbReference type="GO" id="GO:0005509">
    <property type="term" value="F:calcium ion binding"/>
    <property type="evidence" value="ECO:0007669"/>
    <property type="project" value="TreeGrafter"/>
</dbReference>
<dbReference type="EMBL" id="NSLI01000003">
    <property type="protein sequence ID" value="PAX08373.1"/>
    <property type="molecule type" value="Genomic_DNA"/>
</dbReference>
<reference evidence="7" key="1">
    <citation type="submission" date="2017-09" db="EMBL/GenBank/DDBJ databases">
        <authorList>
            <person name="Feng G."/>
            <person name="Zhu H."/>
        </authorList>
    </citation>
    <scope>NUCLEOTIDE SEQUENCE [LARGE SCALE GENOMIC DNA]</scope>
    <source>
        <strain evidence="7">1PNM-20</strain>
    </source>
</reference>
<feature type="binding site" evidence="3">
    <location>
        <position position="193"/>
    </location>
    <ligand>
        <name>a divalent metal cation</name>
        <dbReference type="ChEBI" id="CHEBI:60240"/>
    </ligand>
</feature>
<comment type="caution">
    <text evidence="6">The sequence shown here is derived from an EMBL/GenBank/DDBJ whole genome shotgun (WGS) entry which is preliminary data.</text>
</comment>
<proteinExistence type="inferred from homology"/>
<feature type="region of interest" description="Disordered" evidence="4">
    <location>
        <begin position="259"/>
        <end position="281"/>
    </location>
</feature>
<evidence type="ECO:0000256" key="3">
    <source>
        <dbReference type="PIRSR" id="PIRSR605511-2"/>
    </source>
</evidence>
<evidence type="ECO:0000259" key="5">
    <source>
        <dbReference type="Pfam" id="PF08450"/>
    </source>
</evidence>
<feature type="binding site" evidence="3">
    <location>
        <position position="96"/>
    </location>
    <ligand>
        <name>substrate</name>
    </ligand>
</feature>
<keyword evidence="3" id="KW-0479">Metal-binding</keyword>
<evidence type="ECO:0000256" key="2">
    <source>
        <dbReference type="PIRSR" id="PIRSR605511-1"/>
    </source>
</evidence>
<keyword evidence="7" id="KW-1185">Reference proteome</keyword>
<dbReference type="Gene3D" id="2.120.10.30">
    <property type="entry name" value="TolB, C-terminal domain"/>
    <property type="match status" value="1"/>
</dbReference>
<organism evidence="6 7">
    <name type="scientific">Sphingomonas lenta</name>
    <dbReference type="NCBI Taxonomy" id="1141887"/>
    <lineage>
        <taxon>Bacteria</taxon>
        <taxon>Pseudomonadati</taxon>
        <taxon>Pseudomonadota</taxon>
        <taxon>Alphaproteobacteria</taxon>
        <taxon>Sphingomonadales</taxon>
        <taxon>Sphingomonadaceae</taxon>
        <taxon>Sphingomonas</taxon>
    </lineage>
</organism>
<dbReference type="PRINTS" id="PR01790">
    <property type="entry name" value="SMP30FAMILY"/>
</dbReference>
<accession>A0A2A2SGN7</accession>
<feature type="binding site" evidence="3">
    <location>
        <position position="144"/>
    </location>
    <ligand>
        <name>a divalent metal cation</name>
        <dbReference type="ChEBI" id="CHEBI:60240"/>
    </ligand>
</feature>
<comment type="cofactor">
    <cofactor evidence="3">
        <name>Zn(2+)</name>
        <dbReference type="ChEBI" id="CHEBI:29105"/>
    </cofactor>
    <text evidence="3">Binds 1 divalent metal cation per subunit.</text>
</comment>
<name>A0A2A2SGN7_9SPHN</name>
<dbReference type="GO" id="GO:0004341">
    <property type="term" value="F:gluconolactonase activity"/>
    <property type="evidence" value="ECO:0007669"/>
    <property type="project" value="TreeGrafter"/>
</dbReference>
<dbReference type="GO" id="GO:0019853">
    <property type="term" value="P:L-ascorbic acid biosynthetic process"/>
    <property type="evidence" value="ECO:0007669"/>
    <property type="project" value="TreeGrafter"/>
</dbReference>
<evidence type="ECO:0000313" key="7">
    <source>
        <dbReference type="Proteomes" id="UP000218151"/>
    </source>
</evidence>
<feature type="binding site" evidence="3">
    <location>
        <position position="98"/>
    </location>
    <ligand>
        <name>substrate</name>
    </ligand>
</feature>
<dbReference type="AlphaFoldDB" id="A0A2A2SGN7"/>
<gene>
    <name evidence="6" type="ORF">CKY28_10780</name>
</gene>
<protein>
    <submittedName>
        <fullName evidence="6">Gluconolaconase</fullName>
    </submittedName>
</protein>
<comment type="similarity">
    <text evidence="1">Belongs to the SMP-30/CGR1 family.</text>
</comment>
<dbReference type="InterPro" id="IPR013658">
    <property type="entry name" value="SGL"/>
</dbReference>
<dbReference type="PANTHER" id="PTHR10907:SF47">
    <property type="entry name" value="REGUCALCIN"/>
    <property type="match status" value="1"/>
</dbReference>